<dbReference type="EMBL" id="MU276576">
    <property type="protein sequence ID" value="KAI0038162.1"/>
    <property type="molecule type" value="Genomic_DNA"/>
</dbReference>
<feature type="non-terminal residue" evidence="1">
    <location>
        <position position="162"/>
    </location>
</feature>
<comment type="caution">
    <text evidence="1">The sequence shown here is derived from an EMBL/GenBank/DDBJ whole genome shotgun (WGS) entry which is preliminary data.</text>
</comment>
<keyword evidence="2" id="KW-1185">Reference proteome</keyword>
<proteinExistence type="predicted"/>
<name>A0ACB8R2N5_9AGAM</name>
<gene>
    <name evidence="1" type="ORF">FA95DRAFT_1506015</name>
</gene>
<evidence type="ECO:0000313" key="1">
    <source>
        <dbReference type="EMBL" id="KAI0038162.1"/>
    </source>
</evidence>
<sequence length="162" mass="18134">MKILSNWCTASGAKFNITKTEIIPVGKWSHRRRVIRTRKLAPEDERISEDTHIATEGQSTRYLGAQIGNGVDALIPWGPVLDKVSAKLKQWKQTFPSINAKAAVVQMFAGGCSQFLTQAQGMPPTVEKSLIKLIRNFMWDENTTRVPIDLTHLYRQKGEGGI</sequence>
<reference evidence="1" key="2">
    <citation type="journal article" date="2022" name="New Phytol.">
        <title>Evolutionary transition to the ectomycorrhizal habit in the genomes of a hyperdiverse lineage of mushroom-forming fungi.</title>
        <authorList>
            <person name="Looney B."/>
            <person name="Miyauchi S."/>
            <person name="Morin E."/>
            <person name="Drula E."/>
            <person name="Courty P.E."/>
            <person name="Kohler A."/>
            <person name="Kuo A."/>
            <person name="LaButti K."/>
            <person name="Pangilinan J."/>
            <person name="Lipzen A."/>
            <person name="Riley R."/>
            <person name="Andreopoulos W."/>
            <person name="He G."/>
            <person name="Johnson J."/>
            <person name="Nolan M."/>
            <person name="Tritt A."/>
            <person name="Barry K.W."/>
            <person name="Grigoriev I.V."/>
            <person name="Nagy L.G."/>
            <person name="Hibbett D."/>
            <person name="Henrissat B."/>
            <person name="Matheny P.B."/>
            <person name="Labbe J."/>
            <person name="Martin F.M."/>
        </authorList>
    </citation>
    <scope>NUCLEOTIDE SEQUENCE</scope>
    <source>
        <strain evidence="1">FP105234-sp</strain>
    </source>
</reference>
<organism evidence="1 2">
    <name type="scientific">Auriscalpium vulgare</name>
    <dbReference type="NCBI Taxonomy" id="40419"/>
    <lineage>
        <taxon>Eukaryota</taxon>
        <taxon>Fungi</taxon>
        <taxon>Dikarya</taxon>
        <taxon>Basidiomycota</taxon>
        <taxon>Agaricomycotina</taxon>
        <taxon>Agaricomycetes</taxon>
        <taxon>Russulales</taxon>
        <taxon>Auriscalpiaceae</taxon>
        <taxon>Auriscalpium</taxon>
    </lineage>
</organism>
<protein>
    <submittedName>
        <fullName evidence="1">Uncharacterized protein</fullName>
    </submittedName>
</protein>
<reference evidence="1" key="1">
    <citation type="submission" date="2021-02" db="EMBL/GenBank/DDBJ databases">
        <authorList>
            <consortium name="DOE Joint Genome Institute"/>
            <person name="Ahrendt S."/>
            <person name="Looney B.P."/>
            <person name="Miyauchi S."/>
            <person name="Morin E."/>
            <person name="Drula E."/>
            <person name="Courty P.E."/>
            <person name="Chicoki N."/>
            <person name="Fauchery L."/>
            <person name="Kohler A."/>
            <person name="Kuo A."/>
            <person name="Labutti K."/>
            <person name="Pangilinan J."/>
            <person name="Lipzen A."/>
            <person name="Riley R."/>
            <person name="Andreopoulos W."/>
            <person name="He G."/>
            <person name="Johnson J."/>
            <person name="Barry K.W."/>
            <person name="Grigoriev I.V."/>
            <person name="Nagy L."/>
            <person name="Hibbett D."/>
            <person name="Henrissat B."/>
            <person name="Matheny P.B."/>
            <person name="Labbe J."/>
            <person name="Martin F."/>
        </authorList>
    </citation>
    <scope>NUCLEOTIDE SEQUENCE</scope>
    <source>
        <strain evidence="1">FP105234-sp</strain>
    </source>
</reference>
<accession>A0ACB8R2N5</accession>
<dbReference type="Proteomes" id="UP000814033">
    <property type="component" value="Unassembled WGS sequence"/>
</dbReference>
<evidence type="ECO:0000313" key="2">
    <source>
        <dbReference type="Proteomes" id="UP000814033"/>
    </source>
</evidence>